<organism evidence="3 4">
    <name type="scientific">Gimesia maris</name>
    <dbReference type="NCBI Taxonomy" id="122"/>
    <lineage>
        <taxon>Bacteria</taxon>
        <taxon>Pseudomonadati</taxon>
        <taxon>Planctomycetota</taxon>
        <taxon>Planctomycetia</taxon>
        <taxon>Planctomycetales</taxon>
        <taxon>Planctomycetaceae</taxon>
        <taxon>Gimesia</taxon>
    </lineage>
</organism>
<dbReference type="Pfam" id="PF01726">
    <property type="entry name" value="LexA_DNA_bind"/>
    <property type="match status" value="1"/>
</dbReference>
<dbReference type="InterPro" id="IPR050077">
    <property type="entry name" value="LexA_repressor"/>
</dbReference>
<dbReference type="Gene3D" id="1.10.10.10">
    <property type="entry name" value="Winged helix-like DNA-binding domain superfamily/Winged helix DNA-binding domain"/>
    <property type="match status" value="1"/>
</dbReference>
<keyword evidence="3" id="KW-0378">Hydrolase</keyword>
<dbReference type="EC" id="3.4.21.88" evidence="3"/>
<evidence type="ECO:0000259" key="2">
    <source>
        <dbReference type="Pfam" id="PF01726"/>
    </source>
</evidence>
<feature type="region of interest" description="Disordered" evidence="1">
    <location>
        <begin position="69"/>
        <end position="94"/>
    </location>
</feature>
<proteinExistence type="predicted"/>
<dbReference type="InterPro" id="IPR006199">
    <property type="entry name" value="LexA_DNA-bd_dom"/>
</dbReference>
<feature type="compositionally biased region" description="Polar residues" evidence="1">
    <location>
        <begin position="84"/>
        <end position="94"/>
    </location>
</feature>
<feature type="domain" description="LexA repressor DNA-binding" evidence="2">
    <location>
        <begin position="1"/>
        <end position="65"/>
    </location>
</feature>
<name>A0ABX5YTA0_9PLAN</name>
<dbReference type="Proteomes" id="UP000322887">
    <property type="component" value="Chromosome"/>
</dbReference>
<dbReference type="SUPFAM" id="SSF46785">
    <property type="entry name" value="Winged helix' DNA-binding domain"/>
    <property type="match status" value="1"/>
</dbReference>
<dbReference type="GeneID" id="98649284"/>
<dbReference type="PANTHER" id="PTHR33516:SF2">
    <property type="entry name" value="LEXA REPRESSOR-RELATED"/>
    <property type="match status" value="1"/>
</dbReference>
<protein>
    <submittedName>
        <fullName evidence="3">LexA repressor</fullName>
        <ecNumber evidence="3">3.4.21.88</ecNumber>
    </submittedName>
</protein>
<evidence type="ECO:0000313" key="3">
    <source>
        <dbReference type="EMBL" id="QEG18941.1"/>
    </source>
</evidence>
<dbReference type="InterPro" id="IPR036390">
    <property type="entry name" value="WH_DNA-bd_sf"/>
</dbReference>
<evidence type="ECO:0000313" key="4">
    <source>
        <dbReference type="Proteomes" id="UP000322887"/>
    </source>
</evidence>
<dbReference type="GO" id="GO:0004252">
    <property type="term" value="F:serine-type endopeptidase activity"/>
    <property type="evidence" value="ECO:0007669"/>
    <property type="project" value="UniProtKB-EC"/>
</dbReference>
<dbReference type="InterPro" id="IPR036388">
    <property type="entry name" value="WH-like_DNA-bd_sf"/>
</dbReference>
<keyword evidence="4" id="KW-1185">Reference proteome</keyword>
<reference evidence="3 4" key="1">
    <citation type="submission" date="2019-08" db="EMBL/GenBank/DDBJ databases">
        <title>Deep-cultivation of Planctomycetes and their phenomic and genomic characterization uncovers novel biology.</title>
        <authorList>
            <person name="Wiegand S."/>
            <person name="Jogler M."/>
            <person name="Boedeker C."/>
            <person name="Pinto D."/>
            <person name="Vollmers J."/>
            <person name="Rivas-Marin E."/>
            <person name="Kohn T."/>
            <person name="Peeters S.H."/>
            <person name="Heuer A."/>
            <person name="Rast P."/>
            <person name="Oberbeckmann S."/>
            <person name="Bunk B."/>
            <person name="Jeske O."/>
            <person name="Meyerdierks A."/>
            <person name="Storesund J.E."/>
            <person name="Kallscheuer N."/>
            <person name="Luecker S."/>
            <person name="Lage O.M."/>
            <person name="Pohl T."/>
            <person name="Merkel B.J."/>
            <person name="Hornburger P."/>
            <person name="Mueller R.-W."/>
            <person name="Bruemmer F."/>
            <person name="Labrenz M."/>
            <person name="Spormann A.M."/>
            <person name="Op den Camp H."/>
            <person name="Overmann J."/>
            <person name="Amann R."/>
            <person name="Jetten M.S.M."/>
            <person name="Mascher T."/>
            <person name="Medema M.H."/>
            <person name="Devos D.P."/>
            <person name="Kaster A.-K."/>
            <person name="Ovreas L."/>
            <person name="Rohde M."/>
            <person name="Galperin M.Y."/>
            <person name="Jogler C."/>
        </authorList>
    </citation>
    <scope>NUCLEOTIDE SEQUENCE [LARGE SCALE GENOMIC DNA]</scope>
    <source>
        <strain evidence="3 4">DSM 8797</strain>
    </source>
</reference>
<sequence>MKRLTERQKELLSFIRTYNARNGLSPTVREIGAAFGIRSTNGVSDHLKALEHKGRQKRIETMPRGIKMVSRASPQMPPTPASARRSNGVHTLLK</sequence>
<dbReference type="EMBL" id="CP042910">
    <property type="protein sequence ID" value="QEG18941.1"/>
    <property type="molecule type" value="Genomic_DNA"/>
</dbReference>
<gene>
    <name evidence="3" type="primary">lexA_4</name>
    <name evidence="3" type="ORF">GmarT_48360</name>
</gene>
<accession>A0ABX5YTA0</accession>
<dbReference type="PANTHER" id="PTHR33516">
    <property type="entry name" value="LEXA REPRESSOR"/>
    <property type="match status" value="1"/>
</dbReference>
<dbReference type="RefSeq" id="WP_002649629.1">
    <property type="nucleotide sequence ID" value="NZ_CP042910.1"/>
</dbReference>
<evidence type="ECO:0000256" key="1">
    <source>
        <dbReference type="SAM" id="MobiDB-lite"/>
    </source>
</evidence>